<dbReference type="STRING" id="1077348.A0A2G8SR12"/>
<proteinExistence type="predicted"/>
<feature type="region of interest" description="Disordered" evidence="1">
    <location>
        <begin position="180"/>
        <end position="200"/>
    </location>
</feature>
<keyword evidence="3" id="KW-1185">Reference proteome</keyword>
<gene>
    <name evidence="2" type="ORF">GSI_01842</name>
</gene>
<evidence type="ECO:0000313" key="2">
    <source>
        <dbReference type="EMBL" id="PIL36182.1"/>
    </source>
</evidence>
<feature type="compositionally biased region" description="Basic and acidic residues" evidence="1">
    <location>
        <begin position="302"/>
        <end position="318"/>
    </location>
</feature>
<feature type="compositionally biased region" description="Polar residues" evidence="1">
    <location>
        <begin position="33"/>
        <end position="52"/>
    </location>
</feature>
<dbReference type="AlphaFoldDB" id="A0A2G8SR12"/>
<feature type="region of interest" description="Disordered" evidence="1">
    <location>
        <begin position="713"/>
        <end position="736"/>
    </location>
</feature>
<feature type="region of interest" description="Disordered" evidence="1">
    <location>
        <begin position="31"/>
        <end position="71"/>
    </location>
</feature>
<dbReference type="OrthoDB" id="2573559at2759"/>
<feature type="region of interest" description="Disordered" evidence="1">
    <location>
        <begin position="637"/>
        <end position="657"/>
    </location>
</feature>
<name>A0A2G8SR12_9APHY</name>
<feature type="compositionally biased region" description="Basic and acidic residues" evidence="1">
    <location>
        <begin position="352"/>
        <end position="361"/>
    </location>
</feature>
<evidence type="ECO:0000256" key="1">
    <source>
        <dbReference type="SAM" id="MobiDB-lite"/>
    </source>
</evidence>
<feature type="compositionally biased region" description="Low complexity" evidence="1">
    <location>
        <begin position="186"/>
        <end position="200"/>
    </location>
</feature>
<comment type="caution">
    <text evidence="2">The sequence shown here is derived from an EMBL/GenBank/DDBJ whole genome shotgun (WGS) entry which is preliminary data.</text>
</comment>
<evidence type="ECO:0000313" key="3">
    <source>
        <dbReference type="Proteomes" id="UP000230002"/>
    </source>
</evidence>
<feature type="compositionally biased region" description="Basic residues" evidence="1">
    <location>
        <begin position="837"/>
        <end position="850"/>
    </location>
</feature>
<dbReference type="Proteomes" id="UP000230002">
    <property type="component" value="Unassembled WGS sequence"/>
</dbReference>
<organism evidence="2 3">
    <name type="scientific">Ganoderma sinense ZZ0214-1</name>
    <dbReference type="NCBI Taxonomy" id="1077348"/>
    <lineage>
        <taxon>Eukaryota</taxon>
        <taxon>Fungi</taxon>
        <taxon>Dikarya</taxon>
        <taxon>Basidiomycota</taxon>
        <taxon>Agaricomycotina</taxon>
        <taxon>Agaricomycetes</taxon>
        <taxon>Polyporales</taxon>
        <taxon>Polyporaceae</taxon>
        <taxon>Ganoderma</taxon>
    </lineage>
</organism>
<feature type="compositionally biased region" description="Polar residues" evidence="1">
    <location>
        <begin position="335"/>
        <end position="345"/>
    </location>
</feature>
<feature type="region of interest" description="Disordered" evidence="1">
    <location>
        <begin position="815"/>
        <end position="872"/>
    </location>
</feature>
<reference evidence="2 3" key="1">
    <citation type="journal article" date="2015" name="Sci. Rep.">
        <title>Chromosome-level genome map provides insights into diverse defense mechanisms in the medicinal fungus Ganoderma sinense.</title>
        <authorList>
            <person name="Zhu Y."/>
            <person name="Xu J."/>
            <person name="Sun C."/>
            <person name="Zhou S."/>
            <person name="Xu H."/>
            <person name="Nelson D.R."/>
            <person name="Qian J."/>
            <person name="Song J."/>
            <person name="Luo H."/>
            <person name="Xiang L."/>
            <person name="Li Y."/>
            <person name="Xu Z."/>
            <person name="Ji A."/>
            <person name="Wang L."/>
            <person name="Lu S."/>
            <person name="Hayward A."/>
            <person name="Sun W."/>
            <person name="Li X."/>
            <person name="Schwartz D.C."/>
            <person name="Wang Y."/>
            <person name="Chen S."/>
        </authorList>
    </citation>
    <scope>NUCLEOTIDE SEQUENCE [LARGE SCALE GENOMIC DNA]</scope>
    <source>
        <strain evidence="2 3">ZZ0214-1</strain>
    </source>
</reference>
<accession>A0A2G8SR12</accession>
<feature type="compositionally biased region" description="Polar residues" evidence="1">
    <location>
        <begin position="62"/>
        <end position="71"/>
    </location>
</feature>
<sequence>MLSTTRHLAKQYIERGVQTDLVPLKTQPVELPTSYNMNSPSNSQRVDTCVSSPSPPTPGRARTSTQDEGAYSQCQTDMSFDSTSSTVDRSMTTTTRAFKMESIPSNRPTTLFNRQPSFRTVSLPEATPKFRMKTVLEKKTARVVSMPMSVFRDPLSDGLDAQSIVGDPFVSEDEHHTRVRVRSHATDVPHTPSTPSSPDSVVIIANTSNQLSNEFLKARIDEETAAESGEEGWITWTQSPPRPIPALHGPLSLPGAEGTIIEEPDSLPRVIWGLDSDDMNGRTQLKVTNTQSSAGKLPTETAGEKGRAPAKTRNKEGHQPPPAQTVQPRNVVPSGHSTQKQQNVTAPGGVREPPRPPEFILKHSEPIDLGRLLGSSIDKTHLEVVPDGAVSGMGWQASYSSGLPTPELVHDLSPEMVFAQDRFKIHSLTIPSGSAGDIHGLSNASISTTTHSGSPLESLKSSRSPILLEDLAPQHLAYPQGSLPRTSALDIAQKYRQQHLQSILPTPPDSTSPIWSSTFSPYQGGMLSPDLLAAAGLSQMKSSYLSSQVVPPRLESSQHQLRPVPSGFGNSAFGIARKATLGSLSPAALINGNGQKLPPRLAAEYARRRTMPDIFPEGIQLQNELAFQYLSPMREANHSPGMPKAPPNTPLASVSSYGPQHPDVAVISQPSFLAVPPSPIAARELQNICLPQHIRSVPLSRLVQRRLSTVPEEDYTSSADTGRTASASGRGIAQGPTTNASGLHLFLSPSGRANVNAAHLDMLGEHVGARYSAGDMGVSADATLTIPYGVKLPGAVHGKGSGPVAGREAQFVKEASRRQGTGNINNDGGKRGDGGRGRGHKRGGRGRKGRGGGNAHGIHGTERVDGGLVVKS</sequence>
<feature type="compositionally biased region" description="Polar residues" evidence="1">
    <location>
        <begin position="716"/>
        <end position="727"/>
    </location>
</feature>
<dbReference type="EMBL" id="AYKW01000002">
    <property type="protein sequence ID" value="PIL36182.1"/>
    <property type="molecule type" value="Genomic_DNA"/>
</dbReference>
<protein>
    <submittedName>
        <fullName evidence="2">Uncharacterized protein</fullName>
    </submittedName>
</protein>
<feature type="region of interest" description="Disordered" evidence="1">
    <location>
        <begin position="286"/>
        <end position="361"/>
    </location>
</feature>